<keyword evidence="1" id="KW-0472">Membrane</keyword>
<evidence type="ECO:0000313" key="3">
    <source>
        <dbReference type="Proteomes" id="UP000091820"/>
    </source>
</evidence>
<keyword evidence="3" id="KW-1185">Reference proteome</keyword>
<accession>A0A1A9WPL1</accession>
<evidence type="ECO:0000313" key="2">
    <source>
        <dbReference type="EnsemblMetazoa" id="GBRI027247-PA"/>
    </source>
</evidence>
<protein>
    <submittedName>
        <fullName evidence="2">Uncharacterized protein</fullName>
    </submittedName>
</protein>
<reference evidence="2" key="2">
    <citation type="submission" date="2020-05" db="UniProtKB">
        <authorList>
            <consortium name="EnsemblMetazoa"/>
        </authorList>
    </citation>
    <scope>IDENTIFICATION</scope>
    <source>
        <strain evidence="2">IAEA</strain>
    </source>
</reference>
<feature type="transmembrane region" description="Helical" evidence="1">
    <location>
        <begin position="49"/>
        <end position="70"/>
    </location>
</feature>
<proteinExistence type="predicted"/>
<organism evidence="2 3">
    <name type="scientific">Glossina brevipalpis</name>
    <dbReference type="NCBI Taxonomy" id="37001"/>
    <lineage>
        <taxon>Eukaryota</taxon>
        <taxon>Metazoa</taxon>
        <taxon>Ecdysozoa</taxon>
        <taxon>Arthropoda</taxon>
        <taxon>Hexapoda</taxon>
        <taxon>Insecta</taxon>
        <taxon>Pterygota</taxon>
        <taxon>Neoptera</taxon>
        <taxon>Endopterygota</taxon>
        <taxon>Diptera</taxon>
        <taxon>Brachycera</taxon>
        <taxon>Muscomorpha</taxon>
        <taxon>Hippoboscoidea</taxon>
        <taxon>Glossinidae</taxon>
        <taxon>Glossina</taxon>
    </lineage>
</organism>
<evidence type="ECO:0000256" key="1">
    <source>
        <dbReference type="SAM" id="Phobius"/>
    </source>
</evidence>
<dbReference type="Proteomes" id="UP000091820">
    <property type="component" value="Unassembled WGS sequence"/>
</dbReference>
<sequence length="109" mass="12655">MVDKQINRRCLPIKYIAPSVASYSQNVYLNDPYGFVNNLNAIPNDIKAFIFKNLIFFLLMAHFDVNIFGIKRRYILDDISLYFVIAHHTYKSSFTQYSIGVPSTHIENS</sequence>
<dbReference type="AlphaFoldDB" id="A0A1A9WPL1"/>
<dbReference type="EnsemblMetazoa" id="GBRI027247-RA">
    <property type="protein sequence ID" value="GBRI027247-PA"/>
    <property type="gene ID" value="GBRI027247"/>
</dbReference>
<name>A0A1A9WPL1_9MUSC</name>
<dbReference type="VEuPathDB" id="VectorBase:GBRI027247"/>
<keyword evidence="1" id="KW-1133">Transmembrane helix</keyword>
<reference evidence="3" key="1">
    <citation type="submission" date="2014-03" db="EMBL/GenBank/DDBJ databases">
        <authorList>
            <person name="Aksoy S."/>
            <person name="Warren W."/>
            <person name="Wilson R.K."/>
        </authorList>
    </citation>
    <scope>NUCLEOTIDE SEQUENCE [LARGE SCALE GENOMIC DNA]</scope>
    <source>
        <strain evidence="3">IAEA</strain>
    </source>
</reference>
<keyword evidence="1" id="KW-0812">Transmembrane</keyword>